<dbReference type="GO" id="GO:0015920">
    <property type="term" value="P:lipopolysaccharide transport"/>
    <property type="evidence" value="ECO:0007669"/>
    <property type="project" value="TreeGrafter"/>
</dbReference>
<evidence type="ECO:0000313" key="9">
    <source>
        <dbReference type="Proteomes" id="UP001319121"/>
    </source>
</evidence>
<keyword evidence="2 6" id="KW-0472">Membrane</keyword>
<keyword evidence="3 6" id="KW-0564">Palmitate</keyword>
<comment type="similarity">
    <text evidence="6">Belongs to the LptE lipoprotein family.</text>
</comment>
<comment type="subcellular location">
    <subcellularLocation>
        <location evidence="6">Cell outer membrane</location>
        <topology evidence="6">Lipid-anchor</topology>
    </subcellularLocation>
</comment>
<reference evidence="8 9" key="1">
    <citation type="submission" date="2019-03" db="EMBL/GenBank/DDBJ databases">
        <title>Complete genome sequence of Ferrigenium kumadai strain An22, a microaerophilic iron-oxidizing bacterium isolated from a paddy field soil.</title>
        <authorList>
            <person name="Watanabe T."/>
            <person name="Asakawa S."/>
        </authorList>
    </citation>
    <scope>NUCLEOTIDE SEQUENCE [LARGE SCALE GENOMIC DNA]</scope>
    <source>
        <strain evidence="8 9">An22</strain>
    </source>
</reference>
<dbReference type="GO" id="GO:0001530">
    <property type="term" value="F:lipopolysaccharide binding"/>
    <property type="evidence" value="ECO:0007669"/>
    <property type="project" value="TreeGrafter"/>
</dbReference>
<evidence type="ECO:0000256" key="7">
    <source>
        <dbReference type="SAM" id="SignalP"/>
    </source>
</evidence>
<evidence type="ECO:0000256" key="3">
    <source>
        <dbReference type="ARBA" id="ARBA00023139"/>
    </source>
</evidence>
<gene>
    <name evidence="6 8" type="primary">lptE</name>
    <name evidence="8" type="ORF">FGKAn22_22770</name>
</gene>
<evidence type="ECO:0000313" key="8">
    <source>
        <dbReference type="EMBL" id="BBJ00585.1"/>
    </source>
</evidence>
<dbReference type="GO" id="GO:0043165">
    <property type="term" value="P:Gram-negative-bacterium-type cell outer membrane assembly"/>
    <property type="evidence" value="ECO:0007669"/>
    <property type="project" value="UniProtKB-UniRule"/>
</dbReference>
<dbReference type="PANTHER" id="PTHR38098:SF1">
    <property type="entry name" value="LPS-ASSEMBLY LIPOPROTEIN LPTE"/>
    <property type="match status" value="1"/>
</dbReference>
<dbReference type="HAMAP" id="MF_01186">
    <property type="entry name" value="LPS_assembly_LptE"/>
    <property type="match status" value="1"/>
</dbReference>
<evidence type="ECO:0000256" key="4">
    <source>
        <dbReference type="ARBA" id="ARBA00023237"/>
    </source>
</evidence>
<dbReference type="KEGG" id="fku:FGKAn22_22770"/>
<evidence type="ECO:0000256" key="2">
    <source>
        <dbReference type="ARBA" id="ARBA00023136"/>
    </source>
</evidence>
<proteinExistence type="inferred from homology"/>
<evidence type="ECO:0000256" key="5">
    <source>
        <dbReference type="ARBA" id="ARBA00023288"/>
    </source>
</evidence>
<protein>
    <recommendedName>
        <fullName evidence="6">LPS-assembly lipoprotein LptE</fullName>
    </recommendedName>
</protein>
<dbReference type="GO" id="GO:0009279">
    <property type="term" value="C:cell outer membrane"/>
    <property type="evidence" value="ECO:0007669"/>
    <property type="project" value="UniProtKB-SubCell"/>
</dbReference>
<dbReference type="Proteomes" id="UP001319121">
    <property type="component" value="Chromosome"/>
</dbReference>
<evidence type="ECO:0000256" key="6">
    <source>
        <dbReference type="HAMAP-Rule" id="MF_01186"/>
    </source>
</evidence>
<keyword evidence="5 6" id="KW-0449">Lipoprotein</keyword>
<dbReference type="PANTHER" id="PTHR38098">
    <property type="entry name" value="LPS-ASSEMBLY LIPOPROTEIN LPTE"/>
    <property type="match status" value="1"/>
</dbReference>
<dbReference type="GO" id="GO:1990351">
    <property type="term" value="C:transporter complex"/>
    <property type="evidence" value="ECO:0007669"/>
    <property type="project" value="TreeGrafter"/>
</dbReference>
<comment type="subunit">
    <text evidence="6">Component of the lipopolysaccharide transport and assembly complex. Interacts with LptD.</text>
</comment>
<dbReference type="Gene3D" id="3.30.160.150">
    <property type="entry name" value="Lipoprotein like domain"/>
    <property type="match status" value="1"/>
</dbReference>
<keyword evidence="9" id="KW-1185">Reference proteome</keyword>
<dbReference type="Pfam" id="PF04390">
    <property type="entry name" value="LptE"/>
    <property type="match status" value="1"/>
</dbReference>
<dbReference type="EMBL" id="AP019536">
    <property type="protein sequence ID" value="BBJ00585.1"/>
    <property type="molecule type" value="Genomic_DNA"/>
</dbReference>
<organism evidence="8 9">
    <name type="scientific">Ferrigenium kumadai</name>
    <dbReference type="NCBI Taxonomy" id="1682490"/>
    <lineage>
        <taxon>Bacteria</taxon>
        <taxon>Pseudomonadati</taxon>
        <taxon>Pseudomonadota</taxon>
        <taxon>Betaproteobacteria</taxon>
        <taxon>Nitrosomonadales</taxon>
        <taxon>Gallionellaceae</taxon>
        <taxon>Ferrigenium</taxon>
    </lineage>
</organism>
<name>A0AAN1T2E8_9PROT</name>
<feature type="chain" id="PRO_5042939432" description="LPS-assembly lipoprotein LptE" evidence="7">
    <location>
        <begin position="24"/>
        <end position="162"/>
    </location>
</feature>
<feature type="signal peptide" evidence="7">
    <location>
        <begin position="1"/>
        <end position="23"/>
    </location>
</feature>
<comment type="function">
    <text evidence="6">Together with LptD, is involved in the assembly of lipopolysaccharide (LPS) at the surface of the outer membrane. Required for the proper assembly of LptD. Binds LPS and may serve as the LPS recognition site at the outer membrane.</text>
</comment>
<dbReference type="InterPro" id="IPR007485">
    <property type="entry name" value="LPS_assembly_LptE"/>
</dbReference>
<evidence type="ECO:0000256" key="1">
    <source>
        <dbReference type="ARBA" id="ARBA00022729"/>
    </source>
</evidence>
<sequence length="162" mass="18535">MRVFVLLMSLLLTACGFHLRGHAGMPFSTLYLNAANPNTPFIADLRQNLTVNNIKLVNSAEKADVILSIESEVLDKQILSLSGGGRVSEFQLFYRVSVRAYDNQQRDWIPTEIMEIRRDYSYDDTKILAKEQEEAMLVQSMRTDMVQQIIRRLSRSKALPPQ</sequence>
<keyword evidence="4 6" id="KW-0998">Cell outer membrane</keyword>
<dbReference type="AlphaFoldDB" id="A0AAN1T2E8"/>
<dbReference type="RefSeq" id="WP_212785811.1">
    <property type="nucleotide sequence ID" value="NZ_AP019536.1"/>
</dbReference>
<keyword evidence="1 6" id="KW-0732">Signal</keyword>
<accession>A0AAN1T2E8</accession>
<dbReference type="PROSITE" id="PS51257">
    <property type="entry name" value="PROKAR_LIPOPROTEIN"/>
    <property type="match status" value="1"/>
</dbReference>